<name>A0A9J6BXB1_POLVA</name>
<feature type="compositionally biased region" description="Basic and acidic residues" evidence="1">
    <location>
        <begin position="314"/>
        <end position="327"/>
    </location>
</feature>
<evidence type="ECO:0000313" key="3">
    <source>
        <dbReference type="Proteomes" id="UP001107558"/>
    </source>
</evidence>
<feature type="compositionally biased region" description="Polar residues" evidence="1">
    <location>
        <begin position="284"/>
        <end position="294"/>
    </location>
</feature>
<feature type="region of interest" description="Disordered" evidence="1">
    <location>
        <begin position="198"/>
        <end position="228"/>
    </location>
</feature>
<comment type="caution">
    <text evidence="2">The sequence shown here is derived from an EMBL/GenBank/DDBJ whole genome shotgun (WGS) entry which is preliminary data.</text>
</comment>
<organism evidence="2 3">
    <name type="scientific">Polypedilum vanderplanki</name>
    <name type="common">Sleeping chironomid midge</name>
    <dbReference type="NCBI Taxonomy" id="319348"/>
    <lineage>
        <taxon>Eukaryota</taxon>
        <taxon>Metazoa</taxon>
        <taxon>Ecdysozoa</taxon>
        <taxon>Arthropoda</taxon>
        <taxon>Hexapoda</taxon>
        <taxon>Insecta</taxon>
        <taxon>Pterygota</taxon>
        <taxon>Neoptera</taxon>
        <taxon>Endopterygota</taxon>
        <taxon>Diptera</taxon>
        <taxon>Nematocera</taxon>
        <taxon>Chironomoidea</taxon>
        <taxon>Chironomidae</taxon>
        <taxon>Chironominae</taxon>
        <taxon>Polypedilum</taxon>
        <taxon>Polypedilum</taxon>
    </lineage>
</organism>
<proteinExistence type="predicted"/>
<feature type="compositionally biased region" description="Low complexity" evidence="1">
    <location>
        <begin position="302"/>
        <end position="311"/>
    </location>
</feature>
<keyword evidence="3" id="KW-1185">Reference proteome</keyword>
<gene>
    <name evidence="2" type="ORF">PVAND_004148</name>
</gene>
<evidence type="ECO:0000256" key="1">
    <source>
        <dbReference type="SAM" id="MobiDB-lite"/>
    </source>
</evidence>
<dbReference type="AlphaFoldDB" id="A0A9J6BXB1"/>
<feature type="compositionally biased region" description="Polar residues" evidence="1">
    <location>
        <begin position="355"/>
        <end position="365"/>
    </location>
</feature>
<protein>
    <submittedName>
        <fullName evidence="2">Uncharacterized protein</fullName>
    </submittedName>
</protein>
<accession>A0A9J6BXB1</accession>
<sequence length="439" mass="49602">MFCFLKRKLIDFIPSILLLTLLNDEIKISHGSIVRTADYNGASETTNGITDLNAKRQSNGGGSGEIMKSTSLNLNEPSCEELRAMWQFSRRQSRASEITNEIPTYHDPFSMNVWDPYYPTRSLGGRRISSRYRYGPSGRPVYGRVVHQPTQQISIGGRYYDVSSPLERGRTNYEDFINIKPFSGPENILLGNHQQQQQTAKNRKQPKVRFGNGITGSSNSISGTPNLGQHAIFGSTGINQIAPQRGSFQRLKELVWTERARELSQQRKSEEIAARAAILKDITNGQHYKTSMSPSSSRRSKSGSSLNSNKNKLLKNESKGLNNKDDMQQLMSRSSSSYWSTNEKRSQQQTQQQQSAEATGNNNNIYIPLEESEPYVLADRSPSQNVNNNLEEVAYVEDDDDGSDYEINGFFNSINDDNINDFYFYINQLLNKKPNQKSI</sequence>
<dbReference type="Proteomes" id="UP001107558">
    <property type="component" value="Chromosome 3"/>
</dbReference>
<dbReference type="OrthoDB" id="6376425at2759"/>
<feature type="compositionally biased region" description="Low complexity" evidence="1">
    <location>
        <begin position="211"/>
        <end position="224"/>
    </location>
</feature>
<feature type="compositionally biased region" description="Polar residues" evidence="1">
    <location>
        <begin position="329"/>
        <end position="341"/>
    </location>
</feature>
<reference evidence="2" key="1">
    <citation type="submission" date="2021-03" db="EMBL/GenBank/DDBJ databases">
        <title>Chromosome level genome of the anhydrobiotic midge Polypedilum vanderplanki.</title>
        <authorList>
            <person name="Yoshida Y."/>
            <person name="Kikawada T."/>
            <person name="Gusev O."/>
        </authorList>
    </citation>
    <scope>NUCLEOTIDE SEQUENCE</scope>
    <source>
        <strain evidence="2">NIAS01</strain>
        <tissue evidence="2">Whole body or cell culture</tissue>
    </source>
</reference>
<dbReference type="EMBL" id="JADBJN010000003">
    <property type="protein sequence ID" value="KAG5674165.1"/>
    <property type="molecule type" value="Genomic_DNA"/>
</dbReference>
<evidence type="ECO:0000313" key="2">
    <source>
        <dbReference type="EMBL" id="KAG5674165.1"/>
    </source>
</evidence>
<feature type="region of interest" description="Disordered" evidence="1">
    <location>
        <begin position="284"/>
        <end position="365"/>
    </location>
</feature>